<protein>
    <submittedName>
        <fullName evidence="2">Uncharacterized protein</fullName>
    </submittedName>
</protein>
<feature type="non-terminal residue" evidence="2">
    <location>
        <position position="167"/>
    </location>
</feature>
<organism evidence="2">
    <name type="scientific">uncultured Gemmatimonadota bacterium</name>
    <dbReference type="NCBI Taxonomy" id="203437"/>
    <lineage>
        <taxon>Bacteria</taxon>
        <taxon>Pseudomonadati</taxon>
        <taxon>Gemmatimonadota</taxon>
        <taxon>environmental samples</taxon>
    </lineage>
</organism>
<reference evidence="2" key="1">
    <citation type="submission" date="2020-02" db="EMBL/GenBank/DDBJ databases">
        <authorList>
            <person name="Meier V. D."/>
        </authorList>
    </citation>
    <scope>NUCLEOTIDE SEQUENCE</scope>
    <source>
        <strain evidence="2">AVDCRST_MAG89</strain>
    </source>
</reference>
<name>A0A6J4K920_9BACT</name>
<feature type="region of interest" description="Disordered" evidence="1">
    <location>
        <begin position="1"/>
        <end position="167"/>
    </location>
</feature>
<evidence type="ECO:0000313" key="2">
    <source>
        <dbReference type="EMBL" id="CAA9298985.1"/>
    </source>
</evidence>
<evidence type="ECO:0000256" key="1">
    <source>
        <dbReference type="SAM" id="MobiDB-lite"/>
    </source>
</evidence>
<accession>A0A6J4K920</accession>
<proteinExistence type="predicted"/>
<dbReference type="AlphaFoldDB" id="A0A6J4K920"/>
<gene>
    <name evidence="2" type="ORF">AVDCRST_MAG89-317</name>
</gene>
<feature type="compositionally biased region" description="Low complexity" evidence="1">
    <location>
        <begin position="35"/>
        <end position="50"/>
    </location>
</feature>
<sequence>GSQSEPQLRLLPHHRRGRDGERHPRGRRDHRVPRHPAAAPGARSRGAQGALQEPVLRSRRAGDAHLRGGQAHSSRAAQGDGLPGGEHLFAQRRRRRTGRVPLSRAPDPGAQGRAVPASAAGSQRRGAHALAAGRDGDAHHALRSRRGRRCVRRRSGGAARSRARHGL</sequence>
<dbReference type="EMBL" id="CADCTV010000075">
    <property type="protein sequence ID" value="CAA9298985.1"/>
    <property type="molecule type" value="Genomic_DNA"/>
</dbReference>
<feature type="compositionally biased region" description="Basic residues" evidence="1">
    <location>
        <begin position="24"/>
        <end position="34"/>
    </location>
</feature>
<feature type="non-terminal residue" evidence="2">
    <location>
        <position position="1"/>
    </location>
</feature>
<feature type="compositionally biased region" description="Basic residues" evidence="1">
    <location>
        <begin position="141"/>
        <end position="167"/>
    </location>
</feature>